<comment type="similarity">
    <text evidence="5">Belongs to the type-I 3-dehydroquinase family.</text>
</comment>
<keyword evidence="2 5" id="KW-0057">Aromatic amino acid biosynthesis</keyword>
<feature type="active site" description="Schiff-base intermediate with substrate" evidence="5">
    <location>
        <position position="173"/>
    </location>
</feature>
<comment type="caution">
    <text evidence="5">Lacks conserved residue(s) required for the propagation of feature annotation.</text>
</comment>
<dbReference type="GO" id="GO:0009073">
    <property type="term" value="P:aromatic amino acid family biosynthetic process"/>
    <property type="evidence" value="ECO:0007669"/>
    <property type="project" value="UniProtKB-KW"/>
</dbReference>
<dbReference type="GO" id="GO:0046279">
    <property type="term" value="P:3,4-dihydroxybenzoate biosynthetic process"/>
    <property type="evidence" value="ECO:0007669"/>
    <property type="project" value="TreeGrafter"/>
</dbReference>
<evidence type="ECO:0000256" key="2">
    <source>
        <dbReference type="ARBA" id="ARBA00023141"/>
    </source>
</evidence>
<evidence type="ECO:0000256" key="4">
    <source>
        <dbReference type="ARBA" id="ARBA00023270"/>
    </source>
</evidence>
<feature type="binding site" evidence="5">
    <location>
        <begin position="48"/>
        <end position="50"/>
    </location>
    <ligand>
        <name>3-dehydroquinate</name>
        <dbReference type="ChEBI" id="CHEBI:32364"/>
    </ligand>
</feature>
<dbReference type="CDD" id="cd00502">
    <property type="entry name" value="DHQase_I"/>
    <property type="match status" value="1"/>
</dbReference>
<accession>A0A1G8B0D3</accession>
<dbReference type="GO" id="GO:0003855">
    <property type="term" value="F:3-dehydroquinate dehydratase activity"/>
    <property type="evidence" value="ECO:0007669"/>
    <property type="project" value="UniProtKB-UniRule"/>
</dbReference>
<keyword evidence="3 5" id="KW-0456">Lyase</keyword>
<keyword evidence="7" id="KW-1185">Reference proteome</keyword>
<dbReference type="NCBIfam" id="TIGR01093">
    <property type="entry name" value="aroD"/>
    <property type="match status" value="1"/>
</dbReference>
<evidence type="ECO:0000256" key="3">
    <source>
        <dbReference type="ARBA" id="ARBA00023239"/>
    </source>
</evidence>
<dbReference type="Pfam" id="PF01487">
    <property type="entry name" value="DHquinase_I"/>
    <property type="match status" value="1"/>
</dbReference>
<comment type="pathway">
    <text evidence="5">Metabolic intermediate biosynthesis; chorismate biosynthesis; chorismate from D-erythrose 4-phosphate and phosphoenolpyruvate: step 3/7.</text>
</comment>
<keyword evidence="4 5" id="KW-0704">Schiff base</keyword>
<dbReference type="HAMAP" id="MF_00214">
    <property type="entry name" value="AroD"/>
    <property type="match status" value="1"/>
</dbReference>
<dbReference type="PANTHER" id="PTHR43699">
    <property type="entry name" value="3-DEHYDROQUINATE DEHYDRATASE"/>
    <property type="match status" value="1"/>
</dbReference>
<dbReference type="FunFam" id="3.20.20.70:FF:000047">
    <property type="entry name" value="3-dehydroquinate dehydratase"/>
    <property type="match status" value="1"/>
</dbReference>
<comment type="catalytic activity">
    <reaction evidence="1 5">
        <text>3-dehydroquinate = 3-dehydroshikimate + H2O</text>
        <dbReference type="Rhea" id="RHEA:21096"/>
        <dbReference type="ChEBI" id="CHEBI:15377"/>
        <dbReference type="ChEBI" id="CHEBI:16630"/>
        <dbReference type="ChEBI" id="CHEBI:32364"/>
        <dbReference type="EC" id="4.2.1.10"/>
    </reaction>
</comment>
<feature type="binding site" evidence="5">
    <location>
        <position position="238"/>
    </location>
    <ligand>
        <name>3-dehydroquinate</name>
        <dbReference type="ChEBI" id="CHEBI:32364"/>
    </ligand>
</feature>
<evidence type="ECO:0000256" key="1">
    <source>
        <dbReference type="ARBA" id="ARBA00001864"/>
    </source>
</evidence>
<keyword evidence="5" id="KW-0028">Amino-acid biosynthesis</keyword>
<dbReference type="InterPro" id="IPR013785">
    <property type="entry name" value="Aldolase_TIM"/>
</dbReference>
<feature type="binding site" evidence="5">
    <location>
        <position position="215"/>
    </location>
    <ligand>
        <name>3-dehydroquinate</name>
        <dbReference type="ChEBI" id="CHEBI:32364"/>
    </ligand>
</feature>
<dbReference type="GO" id="GO:0009423">
    <property type="term" value="P:chorismate biosynthetic process"/>
    <property type="evidence" value="ECO:0007669"/>
    <property type="project" value="UniProtKB-UniRule"/>
</dbReference>
<dbReference type="EMBL" id="FNDK01000003">
    <property type="protein sequence ID" value="SDH26584.1"/>
    <property type="molecule type" value="Genomic_DNA"/>
</dbReference>
<dbReference type="InterPro" id="IPR001381">
    <property type="entry name" value="DHquinase_I"/>
</dbReference>
<dbReference type="AlphaFoldDB" id="A0A1G8B0D3"/>
<dbReference type="SUPFAM" id="SSF51569">
    <property type="entry name" value="Aldolase"/>
    <property type="match status" value="1"/>
</dbReference>
<dbReference type="UniPathway" id="UPA00053">
    <property type="reaction ID" value="UER00086"/>
</dbReference>
<gene>
    <name evidence="5" type="primary">aroD</name>
    <name evidence="6" type="ORF">SAMN05192534_10393</name>
</gene>
<dbReference type="OrthoDB" id="9813659at2"/>
<comment type="function">
    <text evidence="5">Involved in the third step of the chorismate pathway, which leads to the biosynthesis of aromatic amino acids. Catalyzes the cis-dehydration of 3-dehydroquinate (DHQ) and introduces the first double bond of the aromatic ring to yield 3-dehydroshikimate.</text>
</comment>
<evidence type="ECO:0000313" key="6">
    <source>
        <dbReference type="EMBL" id="SDH26584.1"/>
    </source>
</evidence>
<dbReference type="RefSeq" id="WP_091271689.1">
    <property type="nucleotide sequence ID" value="NZ_FNDK01000003.1"/>
</dbReference>
<feature type="active site" description="Proton donor/acceptor" evidence="5">
    <location>
        <position position="146"/>
    </location>
</feature>
<name>A0A1G8B0D3_9BACI</name>
<comment type="subunit">
    <text evidence="5">Homodimer.</text>
</comment>
<dbReference type="GO" id="GO:0008652">
    <property type="term" value="P:amino acid biosynthetic process"/>
    <property type="evidence" value="ECO:0007669"/>
    <property type="project" value="UniProtKB-KW"/>
</dbReference>
<dbReference type="InterPro" id="IPR050146">
    <property type="entry name" value="Type-I_3-dehydroquinase"/>
</dbReference>
<dbReference type="STRING" id="568899.SAMN05192534_10393"/>
<organism evidence="6 7">
    <name type="scientific">Alteribacillus persepolensis</name>
    <dbReference type="NCBI Taxonomy" id="568899"/>
    <lineage>
        <taxon>Bacteria</taxon>
        <taxon>Bacillati</taxon>
        <taxon>Bacillota</taxon>
        <taxon>Bacilli</taxon>
        <taxon>Bacillales</taxon>
        <taxon>Bacillaceae</taxon>
        <taxon>Alteribacillus</taxon>
    </lineage>
</organism>
<proteinExistence type="inferred from homology"/>
<sequence length="254" mass="28033">MGVKQVKVRDTILMGGKLSVCSALVAKSETELMYQAETVYEKKPDVIEWRVDFFEQIHHTDAVITTAAKLREKVGNIPLLLTIRSEKEGGEPIPLDERETVDLLKRVCETNSADLVDYELEQHPADIEALLHTAKAHGVKVILSYHSFDKTPSEADMLAKLEKAAAYQADIGKLAVMPVNMTDVLSVLKVTQQSYEQMDIPVITMSMGADGALTRLVGWKFGSALTFAVGSQSSAPGQIPMEVVKQVEEYLQNK</sequence>
<feature type="binding site" evidence="5">
    <location>
        <position position="84"/>
    </location>
    <ligand>
        <name>3-dehydroquinate</name>
        <dbReference type="ChEBI" id="CHEBI:32364"/>
    </ligand>
</feature>
<dbReference type="PANTHER" id="PTHR43699:SF1">
    <property type="entry name" value="3-DEHYDROQUINATE DEHYDRATASE"/>
    <property type="match status" value="1"/>
</dbReference>
<reference evidence="6 7" key="1">
    <citation type="submission" date="2016-10" db="EMBL/GenBank/DDBJ databases">
        <authorList>
            <person name="de Groot N.N."/>
        </authorList>
    </citation>
    <scope>NUCLEOTIDE SEQUENCE [LARGE SCALE GENOMIC DNA]</scope>
    <source>
        <strain evidence="6 7">DSM 21632</strain>
    </source>
</reference>
<protein>
    <recommendedName>
        <fullName evidence="5">3-dehydroquinate dehydratase</fullName>
        <shortName evidence="5">3-dehydroquinase</shortName>
        <ecNumber evidence="5">4.2.1.10</ecNumber>
    </recommendedName>
    <alternativeName>
        <fullName evidence="5">Type I DHQase</fullName>
    </alternativeName>
    <alternativeName>
        <fullName evidence="5">Type I dehydroquinase</fullName>
        <shortName evidence="5">DHQ1</shortName>
    </alternativeName>
</protein>
<evidence type="ECO:0000256" key="5">
    <source>
        <dbReference type="HAMAP-Rule" id="MF_00214"/>
    </source>
</evidence>
<dbReference type="EC" id="4.2.1.10" evidence="5"/>
<feature type="binding site" evidence="5">
    <location>
        <position position="234"/>
    </location>
    <ligand>
        <name>3-dehydroquinate</name>
        <dbReference type="ChEBI" id="CHEBI:32364"/>
    </ligand>
</feature>
<dbReference type="Proteomes" id="UP000199163">
    <property type="component" value="Unassembled WGS sequence"/>
</dbReference>
<evidence type="ECO:0000313" key="7">
    <source>
        <dbReference type="Proteomes" id="UP000199163"/>
    </source>
</evidence>
<dbReference type="Gene3D" id="3.20.20.70">
    <property type="entry name" value="Aldolase class I"/>
    <property type="match status" value="1"/>
</dbReference>